<evidence type="ECO:0000313" key="2">
    <source>
        <dbReference type="Proteomes" id="UP000306980"/>
    </source>
</evidence>
<comment type="caution">
    <text evidence="1">The sequence shown here is derived from an EMBL/GenBank/DDBJ whole genome shotgun (WGS) entry which is preliminary data.</text>
</comment>
<sequence length="234" mass="28031">MIYIYCDESCHLENDLSNVMVLGGILVPELTKQAVFADIRKIKEKHDLSSWFEIKWTKVSQSKLNFYNELVEYFFNNQYLSFRGIIMKGKNQLDHERYGNTYDQWYYKMYYYLLDPIIFPEENYRVFIDIKDTNGGKKVNKLHEVLSNSKYDFSQEVIKDINQIHSHESEIMQLCDLFIGALSYYHRGFYLSGKNKGKQALISNIIKWTDRNLNENTPVREEKFNLFNWMPRMV</sequence>
<accession>A0A5S3QHZ4</accession>
<gene>
    <name evidence="1" type="ORF">FFL34_00805</name>
</gene>
<dbReference type="Pfam" id="PF12686">
    <property type="entry name" value="DUF3800"/>
    <property type="match status" value="1"/>
</dbReference>
<dbReference type="EMBL" id="VCIA01000001">
    <property type="protein sequence ID" value="TMN20811.1"/>
    <property type="molecule type" value="Genomic_DNA"/>
</dbReference>
<evidence type="ECO:0000313" key="1">
    <source>
        <dbReference type="EMBL" id="TMN20811.1"/>
    </source>
</evidence>
<dbReference type="OrthoDB" id="9799211at2"/>
<dbReference type="InterPro" id="IPR024524">
    <property type="entry name" value="DUF3800"/>
</dbReference>
<name>A0A5S3QHZ4_9BACI</name>
<dbReference type="Proteomes" id="UP000306980">
    <property type="component" value="Unassembled WGS sequence"/>
</dbReference>
<dbReference type="AlphaFoldDB" id="A0A5S3QHZ4"/>
<organism evidence="1 2">
    <name type="scientific">Lentibacillus cibarius</name>
    <dbReference type="NCBI Taxonomy" id="2583219"/>
    <lineage>
        <taxon>Bacteria</taxon>
        <taxon>Bacillati</taxon>
        <taxon>Bacillota</taxon>
        <taxon>Bacilli</taxon>
        <taxon>Bacillales</taxon>
        <taxon>Bacillaceae</taxon>
        <taxon>Lentibacillus</taxon>
    </lineage>
</organism>
<dbReference type="RefSeq" id="WP_138600485.1">
    <property type="nucleotide sequence ID" value="NZ_VCIA01000001.1"/>
</dbReference>
<proteinExistence type="predicted"/>
<protein>
    <submittedName>
        <fullName evidence="1">DUF3800 domain-containing protein</fullName>
    </submittedName>
</protein>
<reference evidence="1 2" key="1">
    <citation type="submission" date="2019-05" db="EMBL/GenBank/DDBJ databases">
        <title>Genomic analysis of Lentibacillus sp. NKC220-2.</title>
        <authorList>
            <person name="Oh Y.J."/>
        </authorList>
    </citation>
    <scope>NUCLEOTIDE SEQUENCE [LARGE SCALE GENOMIC DNA]</scope>
    <source>
        <strain evidence="1 2">NKC220-2</strain>
    </source>
</reference>